<accession>A0ABY6IVJ5</accession>
<dbReference type="InterPro" id="IPR050194">
    <property type="entry name" value="Glycosyltransferase_grp1"/>
</dbReference>
<dbReference type="InterPro" id="IPR028098">
    <property type="entry name" value="Glyco_trans_4-like_N"/>
</dbReference>
<protein>
    <submittedName>
        <fullName evidence="2">Glycosyltransferase family 1 protein</fullName>
    </submittedName>
</protein>
<dbReference type="Pfam" id="PF13692">
    <property type="entry name" value="Glyco_trans_1_4"/>
    <property type="match status" value="1"/>
</dbReference>
<sequence length="341" mass="37469">MTRLLIVSDAWHPQVNGVVRSLENVGNTLKRRGYEVRYLTPEPFWTLPLPTYPDIRVPLPSLRVVQDMIAGFAPDHIHIATEGPLGLAARTLCVAQSLAFTTSYHTRFPEYLAARLPVPVEWSYGYLRWFHAAASATMVPTPSVLKYLRRRFFRHLAVWSRGVDLSAFSPGPKAMFSGLPGPHLLYVGRVAVEKNIEAFLEIDHPGTKIVVGDGPERGALMQRFPNVVFTGQLTGAALRDAYRSADVFVFPSRTDTFGNVMLESMACGTPVAAYPVMGPVDVIGAGKGGALEEDLALAVRRALSIPRSEAIERSRGFTWEAAADQFARRLAPIRLQAMAAA</sequence>
<evidence type="ECO:0000313" key="3">
    <source>
        <dbReference type="Proteomes" id="UP001163882"/>
    </source>
</evidence>
<name>A0ABY6IVJ5_9HYPH</name>
<dbReference type="RefSeq" id="WP_264227273.1">
    <property type="nucleotide sequence ID" value="NZ_CP107716.1"/>
</dbReference>
<dbReference type="Gene3D" id="3.40.50.2000">
    <property type="entry name" value="Glycogen Phosphorylase B"/>
    <property type="match status" value="2"/>
</dbReference>
<dbReference type="PANTHER" id="PTHR45947:SF3">
    <property type="entry name" value="SULFOQUINOVOSYL TRANSFERASE SQD2"/>
    <property type="match status" value="1"/>
</dbReference>
<gene>
    <name evidence="2" type="ORF">OF122_08155</name>
</gene>
<dbReference type="CDD" id="cd03814">
    <property type="entry name" value="GT4-like"/>
    <property type="match status" value="1"/>
</dbReference>
<evidence type="ECO:0000259" key="1">
    <source>
        <dbReference type="Pfam" id="PF13439"/>
    </source>
</evidence>
<reference evidence="2" key="1">
    <citation type="submission" date="2022-10" db="EMBL/GenBank/DDBJ databases">
        <title>YIM 151497 complete genome.</title>
        <authorList>
            <person name="Chen X."/>
        </authorList>
    </citation>
    <scope>NUCLEOTIDE SEQUENCE</scope>
    <source>
        <strain evidence="2">YIM 151497</strain>
    </source>
</reference>
<feature type="domain" description="Glycosyltransferase subfamily 4-like N-terminal" evidence="1">
    <location>
        <begin position="15"/>
        <end position="166"/>
    </location>
</feature>
<organism evidence="2 3">
    <name type="scientific">Pelagibacterium flavum</name>
    <dbReference type="NCBI Taxonomy" id="2984530"/>
    <lineage>
        <taxon>Bacteria</taxon>
        <taxon>Pseudomonadati</taxon>
        <taxon>Pseudomonadota</taxon>
        <taxon>Alphaproteobacteria</taxon>
        <taxon>Hyphomicrobiales</taxon>
        <taxon>Devosiaceae</taxon>
        <taxon>Pelagibacterium</taxon>
    </lineage>
</organism>
<evidence type="ECO:0000313" key="2">
    <source>
        <dbReference type="EMBL" id="UYQ73715.1"/>
    </source>
</evidence>
<keyword evidence="3" id="KW-1185">Reference proteome</keyword>
<dbReference type="PANTHER" id="PTHR45947">
    <property type="entry name" value="SULFOQUINOVOSYL TRANSFERASE SQD2"/>
    <property type="match status" value="1"/>
</dbReference>
<dbReference type="Pfam" id="PF13439">
    <property type="entry name" value="Glyco_transf_4"/>
    <property type="match status" value="1"/>
</dbReference>
<dbReference type="SUPFAM" id="SSF53756">
    <property type="entry name" value="UDP-Glycosyltransferase/glycogen phosphorylase"/>
    <property type="match status" value="1"/>
</dbReference>
<dbReference type="Proteomes" id="UP001163882">
    <property type="component" value="Chromosome"/>
</dbReference>
<dbReference type="EMBL" id="CP107716">
    <property type="protein sequence ID" value="UYQ73715.1"/>
    <property type="molecule type" value="Genomic_DNA"/>
</dbReference>
<proteinExistence type="predicted"/>